<protein>
    <recommendedName>
        <fullName evidence="4">ABC transmembrane type-1 domain-containing protein</fullName>
    </recommendedName>
</protein>
<keyword evidence="3" id="KW-1185">Reference proteome</keyword>
<reference evidence="2" key="1">
    <citation type="submission" date="2022-10" db="EMBL/GenBank/DDBJ databases">
        <title>Adaptive evolution leads to modifications in subtelomeric GC content in a zoonotic Cryptosporidium species.</title>
        <authorList>
            <person name="Li J."/>
            <person name="Feng Y."/>
            <person name="Xiao L."/>
        </authorList>
    </citation>
    <scope>NUCLEOTIDE SEQUENCE</scope>
    <source>
        <strain evidence="2">25894</strain>
    </source>
</reference>
<dbReference type="EMBL" id="JAPCXB010000126">
    <property type="protein sequence ID" value="KAJ1607028.1"/>
    <property type="molecule type" value="Genomic_DNA"/>
</dbReference>
<evidence type="ECO:0000313" key="2">
    <source>
        <dbReference type="EMBL" id="KAJ1607028.1"/>
    </source>
</evidence>
<organism evidence="2 3">
    <name type="scientific">Cryptosporidium canis</name>
    <dbReference type="NCBI Taxonomy" id="195482"/>
    <lineage>
        <taxon>Eukaryota</taxon>
        <taxon>Sar</taxon>
        <taxon>Alveolata</taxon>
        <taxon>Apicomplexa</taxon>
        <taxon>Conoidasida</taxon>
        <taxon>Coccidia</taxon>
        <taxon>Eucoccidiorida</taxon>
        <taxon>Eimeriorina</taxon>
        <taxon>Cryptosporidiidae</taxon>
        <taxon>Cryptosporidium</taxon>
    </lineage>
</organism>
<evidence type="ECO:0000256" key="1">
    <source>
        <dbReference type="SAM" id="MobiDB-lite"/>
    </source>
</evidence>
<name>A0ABQ8P3N5_9CRYT</name>
<proteinExistence type="predicted"/>
<comment type="caution">
    <text evidence="2">The sequence shown here is derived from an EMBL/GenBank/DDBJ whole genome shotgun (WGS) entry which is preliminary data.</text>
</comment>
<gene>
    <name evidence="2" type="ORF">OJ252_2987</name>
</gene>
<feature type="region of interest" description="Disordered" evidence="1">
    <location>
        <begin position="176"/>
        <end position="202"/>
    </location>
</feature>
<dbReference type="Proteomes" id="UP001071777">
    <property type="component" value="Unassembled WGS sequence"/>
</dbReference>
<accession>A0ABQ8P3N5</accession>
<sequence>MSSFFSTVWLSHWSKYITHGNSNPGYPLLFHGDSPLIWIHRLREAFSRNRNHFWLPLLQVYGRSIINALFLKLAFLLSCCLCSVLFTQTVSSQQGSGATNTYIFLILAYLLRSVVDAHARLYLARVTIRLESGLTGIIFYRLLSARGSERSKETKLDGSTVLSFDEVTSKIRLEIEGEEPSRPRGPPSLKDLMASRPSRDRDELETVTYSKSLKYLIAEPDVSDLWQPCLGSSLLCFSSYQALDFRCLAPFIKLHSCSTGTGDSLFVMTFLEFFG</sequence>
<evidence type="ECO:0000313" key="3">
    <source>
        <dbReference type="Proteomes" id="UP001071777"/>
    </source>
</evidence>
<evidence type="ECO:0008006" key="4">
    <source>
        <dbReference type="Google" id="ProtNLM"/>
    </source>
</evidence>